<keyword evidence="4" id="KW-0731">Sigma factor</keyword>
<evidence type="ECO:0000256" key="1">
    <source>
        <dbReference type="ARBA" id="ARBA00010641"/>
    </source>
</evidence>
<dbReference type="InterPro" id="IPR032710">
    <property type="entry name" value="NTF2-like_dom_sf"/>
</dbReference>
<dbReference type="InterPro" id="IPR013324">
    <property type="entry name" value="RNA_pol_sigma_r3/r4-like"/>
</dbReference>
<dbReference type="NCBIfam" id="TIGR02937">
    <property type="entry name" value="sigma70-ECF"/>
    <property type="match status" value="1"/>
</dbReference>
<dbReference type="InterPro" id="IPR014284">
    <property type="entry name" value="RNA_pol_sigma-70_dom"/>
</dbReference>
<evidence type="ECO:0000256" key="3">
    <source>
        <dbReference type="ARBA" id="ARBA00023015"/>
    </source>
</evidence>
<dbReference type="EMBL" id="JBHTEC010000009">
    <property type="protein sequence ID" value="MFD0289515.1"/>
    <property type="molecule type" value="Genomic_DNA"/>
</dbReference>
<dbReference type="PANTHER" id="PTHR30173">
    <property type="entry name" value="SIGMA 19 FACTOR"/>
    <property type="match status" value="1"/>
</dbReference>
<protein>
    <submittedName>
        <fullName evidence="8">RNA polymerase sigma factor SigJ</fullName>
    </submittedName>
</protein>
<keyword evidence="3" id="KW-0805">Transcription regulation</keyword>
<dbReference type="Gene3D" id="3.10.450.50">
    <property type="match status" value="1"/>
</dbReference>
<evidence type="ECO:0000259" key="7">
    <source>
        <dbReference type="Pfam" id="PF08281"/>
    </source>
</evidence>
<dbReference type="Pfam" id="PF08281">
    <property type="entry name" value="Sigma70_r4_2"/>
    <property type="match status" value="1"/>
</dbReference>
<dbReference type="Proteomes" id="UP001596957">
    <property type="component" value="Unassembled WGS sequence"/>
</dbReference>
<dbReference type="InterPro" id="IPR013249">
    <property type="entry name" value="RNA_pol_sigma70_r4_t2"/>
</dbReference>
<dbReference type="SUPFAM" id="SSF88946">
    <property type="entry name" value="Sigma2 domain of RNA polymerase sigma factors"/>
    <property type="match status" value="1"/>
</dbReference>
<evidence type="ECO:0000259" key="6">
    <source>
        <dbReference type="Pfam" id="PF04542"/>
    </source>
</evidence>
<keyword evidence="9" id="KW-1185">Reference proteome</keyword>
<feature type="domain" description="RNA polymerase sigma factor 70 region 4 type 2" evidence="7">
    <location>
        <begin position="134"/>
        <end position="185"/>
    </location>
</feature>
<name>A0ABW2W1J8_9ACTN</name>
<dbReference type="InterPro" id="IPR036388">
    <property type="entry name" value="WH-like_DNA-bd_sf"/>
</dbReference>
<dbReference type="InterPro" id="IPR007627">
    <property type="entry name" value="RNA_pol_sigma70_r2"/>
</dbReference>
<dbReference type="RefSeq" id="WP_381258595.1">
    <property type="nucleotide sequence ID" value="NZ_JBHTBI010000025.1"/>
</dbReference>
<dbReference type="SUPFAM" id="SSF88659">
    <property type="entry name" value="Sigma3 and sigma4 domains of RNA polymerase sigma factors"/>
    <property type="match status" value="1"/>
</dbReference>
<dbReference type="NCBIfam" id="NF007214">
    <property type="entry name" value="PRK09636.1"/>
    <property type="match status" value="1"/>
</dbReference>
<keyword evidence="5" id="KW-0804">Transcription</keyword>
<dbReference type="Gene3D" id="1.10.10.10">
    <property type="entry name" value="Winged helix-like DNA-binding domain superfamily/Winged helix DNA-binding domain"/>
    <property type="match status" value="1"/>
</dbReference>
<evidence type="ECO:0000256" key="2">
    <source>
        <dbReference type="ARBA" id="ARBA00011344"/>
    </source>
</evidence>
<evidence type="ECO:0000256" key="4">
    <source>
        <dbReference type="ARBA" id="ARBA00023082"/>
    </source>
</evidence>
<gene>
    <name evidence="8" type="primary">sigJ</name>
    <name evidence="8" type="ORF">ACFQZP_49595</name>
</gene>
<comment type="caution">
    <text evidence="8">The sequence shown here is derived from an EMBL/GenBank/DDBJ whole genome shotgun (WGS) entry which is preliminary data.</text>
</comment>
<comment type="subunit">
    <text evidence="2">Interacts transiently with the RNA polymerase catalytic core formed by RpoA, RpoB, RpoC and RpoZ (2 alpha, 1 beta, 1 beta' and 1 omega subunit) to form the RNA polymerase holoenzyme that can initiate transcription.</text>
</comment>
<dbReference type="Pfam" id="PF04542">
    <property type="entry name" value="Sigma70_r2"/>
    <property type="match status" value="1"/>
</dbReference>
<dbReference type="InterPro" id="IPR013325">
    <property type="entry name" value="RNA_pol_sigma_r2"/>
</dbReference>
<accession>A0ABW2W1J8</accession>
<sequence>MSTPSEPGHDRSEPGLSVIVGERRQLINLAYRLLGSLVEAEDAVQEAYARWYAMSRQQQEAIESPGAWLTTVAGRICLDMLGSARARRERYVGEWIPEPLPDRTEWFSGRAGGGRAESANPADQVTLDESVNMAFLVVLESMTPAERVAFILHDVFRYPFAEVAEIVGRTPAACRQLASSARRRIRAAQAPAVPTARQAGLVRHFKEAWEASDIEALVELLDPDATMTADGGGLVGTVLRPVEGSERIAQYLIHIAGKAPGLTLLERTVNGRPGLVAQHAGVTVTVAAFSLTGGRITRIWAVRNPEKLRPWIENGQS</sequence>
<proteinExistence type="inferred from homology"/>
<dbReference type="Gene3D" id="1.10.1740.10">
    <property type="match status" value="1"/>
</dbReference>
<evidence type="ECO:0000256" key="5">
    <source>
        <dbReference type="ARBA" id="ARBA00023163"/>
    </source>
</evidence>
<feature type="domain" description="RNA polymerase sigma-70 region 2" evidence="6">
    <location>
        <begin position="23"/>
        <end position="85"/>
    </location>
</feature>
<evidence type="ECO:0000313" key="8">
    <source>
        <dbReference type="EMBL" id="MFD0289515.1"/>
    </source>
</evidence>
<dbReference type="InterPro" id="IPR052704">
    <property type="entry name" value="ECF_Sigma-70_Domain"/>
</dbReference>
<dbReference type="SUPFAM" id="SSF54427">
    <property type="entry name" value="NTF2-like"/>
    <property type="match status" value="1"/>
</dbReference>
<evidence type="ECO:0000313" key="9">
    <source>
        <dbReference type="Proteomes" id="UP001596957"/>
    </source>
</evidence>
<dbReference type="PANTHER" id="PTHR30173:SF43">
    <property type="entry name" value="ECF RNA POLYMERASE SIGMA FACTOR SIGI-RELATED"/>
    <property type="match status" value="1"/>
</dbReference>
<organism evidence="8 9">
    <name type="scientific">Streptomyces lutosisoli</name>
    <dbReference type="NCBI Taxonomy" id="2665721"/>
    <lineage>
        <taxon>Bacteria</taxon>
        <taxon>Bacillati</taxon>
        <taxon>Actinomycetota</taxon>
        <taxon>Actinomycetes</taxon>
        <taxon>Kitasatosporales</taxon>
        <taxon>Streptomycetaceae</taxon>
        <taxon>Streptomyces</taxon>
    </lineage>
</organism>
<comment type="similarity">
    <text evidence="1">Belongs to the sigma-70 factor family. ECF subfamily.</text>
</comment>
<reference evidence="9" key="1">
    <citation type="journal article" date="2019" name="Int. J. Syst. Evol. Microbiol.">
        <title>The Global Catalogue of Microorganisms (GCM) 10K type strain sequencing project: providing services to taxonomists for standard genome sequencing and annotation.</title>
        <authorList>
            <consortium name="The Broad Institute Genomics Platform"/>
            <consortium name="The Broad Institute Genome Sequencing Center for Infectious Disease"/>
            <person name="Wu L."/>
            <person name="Ma J."/>
        </authorList>
    </citation>
    <scope>NUCLEOTIDE SEQUENCE [LARGE SCALE GENOMIC DNA]</scope>
    <source>
        <strain evidence="9">CGMCC 4.7198</strain>
    </source>
</reference>